<dbReference type="InterPro" id="IPR038225">
    <property type="entry name" value="TagF_sf"/>
</dbReference>
<protein>
    <submittedName>
        <fullName evidence="1">Type VI secretion system-associated protein TagF</fullName>
    </submittedName>
</protein>
<reference evidence="1 2" key="1">
    <citation type="submission" date="2023-12" db="EMBL/GenBank/DDBJ databases">
        <title>the genome sequence of Hyalangium sp. s54d21.</title>
        <authorList>
            <person name="Zhang X."/>
        </authorList>
    </citation>
    <scope>NUCLEOTIDE SEQUENCE [LARGE SCALE GENOMIC DNA]</scope>
    <source>
        <strain evidence="2">s54d21</strain>
    </source>
</reference>
<dbReference type="Pfam" id="PF09867">
    <property type="entry name" value="TagF_N"/>
    <property type="match status" value="1"/>
</dbReference>
<dbReference type="NCBIfam" id="TIGR03373">
    <property type="entry name" value="VI_minor_4"/>
    <property type="match status" value="1"/>
</dbReference>
<gene>
    <name evidence="1" type="primary">tagF</name>
    <name evidence="1" type="ORF">SYV04_31420</name>
</gene>
<dbReference type="Gene3D" id="3.40.1730.10">
    <property type="entry name" value="pa0076 domain"/>
    <property type="match status" value="1"/>
</dbReference>
<name>A0ABU5HCD3_9BACT</name>
<proteinExistence type="predicted"/>
<dbReference type="InterPro" id="IPR017748">
    <property type="entry name" value="TagF"/>
</dbReference>
<evidence type="ECO:0000313" key="1">
    <source>
        <dbReference type="EMBL" id="MDY7230940.1"/>
    </source>
</evidence>
<organism evidence="1 2">
    <name type="scientific">Hyalangium rubrum</name>
    <dbReference type="NCBI Taxonomy" id="3103134"/>
    <lineage>
        <taxon>Bacteria</taxon>
        <taxon>Pseudomonadati</taxon>
        <taxon>Myxococcota</taxon>
        <taxon>Myxococcia</taxon>
        <taxon>Myxococcales</taxon>
        <taxon>Cystobacterineae</taxon>
        <taxon>Archangiaceae</taxon>
        <taxon>Hyalangium</taxon>
    </lineage>
</organism>
<comment type="caution">
    <text evidence="1">The sequence shown here is derived from an EMBL/GenBank/DDBJ whole genome shotgun (WGS) entry which is preliminary data.</text>
</comment>
<dbReference type="EMBL" id="JAXIVS010000013">
    <property type="protein sequence ID" value="MDY7230940.1"/>
    <property type="molecule type" value="Genomic_DNA"/>
</dbReference>
<sequence length="313" mass="33722">MLGVNRGNPVALLGKAPCQGDFIRWNASDPVSQQFHRWLEEGHEAVRRGNVLLPAEPIHFLFTMAGGRQGLMGMMAPSSDKVGRIFPLAVYVPADLASLAGHTAPLLPGSHQAFFAAARQLLADAATLSADELNKRVEALGAHAEGDSGDAEDYRRKAQLAPASSLVKQFTSDGAAPGAQYYAFRTFMTACSAEKGKEPSKPGVTLDCPFSEETGPYPWVELARRLLQWRSTPPSLFWHYGPSPRLLLSLGPPASSALMHLAKLDHSSRNLWPLRTKQPNAIESAKQALSASQRRAIEDDGVTTEALLSAFGG</sequence>
<evidence type="ECO:0000313" key="2">
    <source>
        <dbReference type="Proteomes" id="UP001291309"/>
    </source>
</evidence>
<dbReference type="Proteomes" id="UP001291309">
    <property type="component" value="Unassembled WGS sequence"/>
</dbReference>
<accession>A0ABU5HCD3</accession>
<keyword evidence="2" id="KW-1185">Reference proteome</keyword>